<feature type="domain" description="Calcineurin-like phosphoesterase" evidence="1">
    <location>
        <begin position="21"/>
        <end position="208"/>
    </location>
</feature>
<proteinExistence type="predicted"/>
<reference evidence="2 3" key="1">
    <citation type="submission" date="2019-01" db="EMBL/GenBank/DDBJ databases">
        <title>Sphingomonas mucosissima sp. nov. and Sphingomonas desiccabilis sp. nov., from biological soil crusts in the Colorado Plateau, USA.</title>
        <authorList>
            <person name="Zhu D."/>
        </authorList>
    </citation>
    <scope>NUCLEOTIDE SEQUENCE [LARGE SCALE GENOMIC DNA]</scope>
    <source>
        <strain evidence="2 3">CP1D</strain>
    </source>
</reference>
<dbReference type="OrthoDB" id="9807890at2"/>
<dbReference type="RefSeq" id="WP_129340495.1">
    <property type="nucleotide sequence ID" value="NZ_JACIDD010000001.1"/>
</dbReference>
<sequence>MMFFKRRKAECRSYKLPEGQRIYAIGDIHGRIDLLRELLDRIDADLRARPTAGTVLLVFLGDLVDRGPDSAAVVALVRELVTAGRAVLIKGNHEEIFVQAARGEARAARGLLQIGGGATLASYGVAQEEIDRGSFADLAELLVDRIPRADVDFLDRARDWYRSGDYLFVHAGIRPRVSLDDQDPSDFRWIRREFIDSNHDHAMMIVHGHTIAAEVQEKPNRIGIDTGAYRSGVLSALGLEAGERWVLQTEAPTHA</sequence>
<evidence type="ECO:0000313" key="2">
    <source>
        <dbReference type="EMBL" id="RXZ34710.1"/>
    </source>
</evidence>
<dbReference type="InterPro" id="IPR029052">
    <property type="entry name" value="Metallo-depent_PP-like"/>
</dbReference>
<comment type="caution">
    <text evidence="2">The sequence shown here is derived from an EMBL/GenBank/DDBJ whole genome shotgun (WGS) entry which is preliminary data.</text>
</comment>
<name>A0A4Q2IZD8_9SPHN</name>
<dbReference type="Gene3D" id="3.60.21.10">
    <property type="match status" value="1"/>
</dbReference>
<dbReference type="Pfam" id="PF00149">
    <property type="entry name" value="Metallophos"/>
    <property type="match status" value="1"/>
</dbReference>
<dbReference type="InterPro" id="IPR004843">
    <property type="entry name" value="Calcineurin-like_PHP"/>
</dbReference>
<keyword evidence="3" id="KW-1185">Reference proteome</keyword>
<dbReference type="SUPFAM" id="SSF56300">
    <property type="entry name" value="Metallo-dependent phosphatases"/>
    <property type="match status" value="1"/>
</dbReference>
<dbReference type="GO" id="GO:0005737">
    <property type="term" value="C:cytoplasm"/>
    <property type="evidence" value="ECO:0007669"/>
    <property type="project" value="TreeGrafter"/>
</dbReference>
<evidence type="ECO:0000259" key="1">
    <source>
        <dbReference type="Pfam" id="PF00149"/>
    </source>
</evidence>
<evidence type="ECO:0000313" key="3">
    <source>
        <dbReference type="Proteomes" id="UP000292347"/>
    </source>
</evidence>
<dbReference type="InterPro" id="IPR050126">
    <property type="entry name" value="Ap4A_hydrolase"/>
</dbReference>
<dbReference type="Proteomes" id="UP000292347">
    <property type="component" value="Unassembled WGS sequence"/>
</dbReference>
<accession>A0A4Q2IZD8</accession>
<dbReference type="GO" id="GO:0016791">
    <property type="term" value="F:phosphatase activity"/>
    <property type="evidence" value="ECO:0007669"/>
    <property type="project" value="TreeGrafter"/>
</dbReference>
<gene>
    <name evidence="2" type="ORF">EO081_03315</name>
</gene>
<dbReference type="AlphaFoldDB" id="A0A4Q2IZD8"/>
<dbReference type="GO" id="GO:0110154">
    <property type="term" value="P:RNA decapping"/>
    <property type="evidence" value="ECO:0007669"/>
    <property type="project" value="TreeGrafter"/>
</dbReference>
<dbReference type="PANTHER" id="PTHR42850:SF4">
    <property type="entry name" value="ZINC-DEPENDENT ENDOPOLYPHOSPHATASE"/>
    <property type="match status" value="1"/>
</dbReference>
<dbReference type="EMBL" id="SDPT01000001">
    <property type="protein sequence ID" value="RXZ34710.1"/>
    <property type="molecule type" value="Genomic_DNA"/>
</dbReference>
<dbReference type="PANTHER" id="PTHR42850">
    <property type="entry name" value="METALLOPHOSPHOESTERASE"/>
    <property type="match status" value="1"/>
</dbReference>
<dbReference type="GO" id="GO:0008803">
    <property type="term" value="F:bis(5'-nucleosyl)-tetraphosphatase (symmetrical) activity"/>
    <property type="evidence" value="ECO:0007669"/>
    <property type="project" value="TreeGrafter"/>
</dbReference>
<organism evidence="2 3">
    <name type="scientific">Sphingomonas desiccabilis</name>
    <dbReference type="NCBI Taxonomy" id="429134"/>
    <lineage>
        <taxon>Bacteria</taxon>
        <taxon>Pseudomonadati</taxon>
        <taxon>Pseudomonadota</taxon>
        <taxon>Alphaproteobacteria</taxon>
        <taxon>Sphingomonadales</taxon>
        <taxon>Sphingomonadaceae</taxon>
        <taxon>Sphingomonas</taxon>
    </lineage>
</organism>
<dbReference type="CDD" id="cd00144">
    <property type="entry name" value="MPP_PPP_family"/>
    <property type="match status" value="1"/>
</dbReference>
<protein>
    <submittedName>
        <fullName evidence="2">Serine/threonine protein phosphatase</fullName>
    </submittedName>
</protein>